<comment type="subcellular location">
    <subcellularLocation>
        <location evidence="1">Secreted</location>
    </subcellularLocation>
</comment>
<evidence type="ECO:0000256" key="2">
    <source>
        <dbReference type="ARBA" id="ARBA00005581"/>
    </source>
</evidence>
<organism evidence="7 8">
    <name type="scientific">Vitis rotundifolia</name>
    <name type="common">Muscadine grape</name>
    <dbReference type="NCBI Taxonomy" id="103349"/>
    <lineage>
        <taxon>Eukaryota</taxon>
        <taxon>Viridiplantae</taxon>
        <taxon>Streptophyta</taxon>
        <taxon>Embryophyta</taxon>
        <taxon>Tracheophyta</taxon>
        <taxon>Spermatophyta</taxon>
        <taxon>Magnoliopsida</taxon>
        <taxon>eudicotyledons</taxon>
        <taxon>Gunneridae</taxon>
        <taxon>Pentapetalae</taxon>
        <taxon>rosids</taxon>
        <taxon>Vitales</taxon>
        <taxon>Vitaceae</taxon>
        <taxon>Viteae</taxon>
        <taxon>Vitis</taxon>
    </lineage>
</organism>
<keyword evidence="8" id="KW-1185">Reference proteome</keyword>
<reference evidence="7 8" key="1">
    <citation type="journal article" date="2023" name="BMC Biotechnol.">
        <title>Vitis rotundifolia cv Carlos genome sequencing.</title>
        <authorList>
            <person name="Huff M."/>
            <person name="Hulse-Kemp A."/>
            <person name="Scheffler B."/>
            <person name="Youngblood R."/>
            <person name="Simpson S."/>
            <person name="Babiker E."/>
            <person name="Staton M."/>
        </authorList>
    </citation>
    <scope>NUCLEOTIDE SEQUENCE [LARGE SCALE GENOMIC DNA]</scope>
    <source>
        <tissue evidence="7">Leaf</tissue>
    </source>
</reference>
<evidence type="ECO:0000256" key="5">
    <source>
        <dbReference type="ARBA" id="ARBA00022729"/>
    </source>
</evidence>
<evidence type="ECO:0000256" key="6">
    <source>
        <dbReference type="SAM" id="SignalP"/>
    </source>
</evidence>
<evidence type="ECO:0000256" key="1">
    <source>
        <dbReference type="ARBA" id="ARBA00004613"/>
    </source>
</evidence>
<feature type="chain" id="PRO_5041341731" description="S-protein homolog" evidence="6">
    <location>
        <begin position="26"/>
        <end position="132"/>
    </location>
</feature>
<dbReference type="Proteomes" id="UP001168098">
    <property type="component" value="Unassembled WGS sequence"/>
</dbReference>
<gene>
    <name evidence="7" type="ORF">PVL29_013724</name>
</gene>
<evidence type="ECO:0008006" key="9">
    <source>
        <dbReference type="Google" id="ProtNLM"/>
    </source>
</evidence>
<keyword evidence="4" id="KW-0964">Secreted</keyword>
<protein>
    <recommendedName>
        <fullName evidence="9">S-protein homolog</fullName>
    </recommendedName>
</protein>
<dbReference type="GO" id="GO:0060320">
    <property type="term" value="P:rejection of self pollen"/>
    <property type="evidence" value="ECO:0007669"/>
    <property type="project" value="UniProtKB-KW"/>
</dbReference>
<dbReference type="AlphaFoldDB" id="A0AA38ZN14"/>
<evidence type="ECO:0000256" key="3">
    <source>
        <dbReference type="ARBA" id="ARBA00022471"/>
    </source>
</evidence>
<accession>A0AA38ZN14</accession>
<keyword evidence="5 6" id="KW-0732">Signal</keyword>
<evidence type="ECO:0000313" key="7">
    <source>
        <dbReference type="EMBL" id="KAJ9691617.1"/>
    </source>
</evidence>
<keyword evidence="3" id="KW-0713">Self-incompatibility</keyword>
<name>A0AA38ZN14_VITRO</name>
<feature type="signal peptide" evidence="6">
    <location>
        <begin position="1"/>
        <end position="25"/>
    </location>
</feature>
<dbReference type="GO" id="GO:0005576">
    <property type="term" value="C:extracellular region"/>
    <property type="evidence" value="ECO:0007669"/>
    <property type="project" value="UniProtKB-SubCell"/>
</dbReference>
<dbReference type="EMBL" id="JARBHA010000010">
    <property type="protein sequence ID" value="KAJ9691617.1"/>
    <property type="molecule type" value="Genomic_DNA"/>
</dbReference>
<dbReference type="InterPro" id="IPR010264">
    <property type="entry name" value="Self-incomp_S1"/>
</dbReference>
<evidence type="ECO:0000313" key="8">
    <source>
        <dbReference type="Proteomes" id="UP001168098"/>
    </source>
</evidence>
<dbReference type="Pfam" id="PF05938">
    <property type="entry name" value="Self-incomp_S1"/>
    <property type="match status" value="1"/>
</dbReference>
<sequence>MDGTFLMRFQAFILIVVITSQCASAGLIKYVHVHMTNNLGDGTIIYLHCLRNSEEMGHQQIPYNWTCLWKFKQRANLILLCDANIQGAKELRFVAYNKSMDSCKNNCDWKFTQQGVFQYDNGEWKFRYTWPH</sequence>
<comment type="similarity">
    <text evidence="2">Belongs to the plant self-incompatibility (S1) protein family.</text>
</comment>
<evidence type="ECO:0000256" key="4">
    <source>
        <dbReference type="ARBA" id="ARBA00022525"/>
    </source>
</evidence>
<proteinExistence type="inferred from homology"/>
<comment type="caution">
    <text evidence="7">The sequence shown here is derived from an EMBL/GenBank/DDBJ whole genome shotgun (WGS) entry which is preliminary data.</text>
</comment>